<gene>
    <name evidence="1" type="ORF">BE17_33175</name>
</gene>
<dbReference type="SUPFAM" id="SSF101898">
    <property type="entry name" value="NHL repeat"/>
    <property type="match status" value="1"/>
</dbReference>
<name>A0A150R9U8_SORCE</name>
<proteinExistence type="predicted"/>
<comment type="caution">
    <text evidence="1">The sequence shown here is derived from an EMBL/GenBank/DDBJ whole genome shotgun (WGS) entry which is preliminary data.</text>
</comment>
<evidence type="ECO:0000313" key="2">
    <source>
        <dbReference type="Proteomes" id="UP000075635"/>
    </source>
</evidence>
<accession>A0A150R9U8</accession>
<reference evidence="1 2" key="1">
    <citation type="submission" date="2014-02" db="EMBL/GenBank/DDBJ databases">
        <title>The small core and large imbalanced accessory genome model reveals a collaborative survival strategy of Sorangium cellulosum strains in nature.</title>
        <authorList>
            <person name="Han K."/>
            <person name="Peng R."/>
            <person name="Blom J."/>
            <person name="Li Y.-Z."/>
        </authorList>
    </citation>
    <scope>NUCLEOTIDE SEQUENCE [LARGE SCALE GENOMIC DNA]</scope>
    <source>
        <strain evidence="1 2">So0011-07</strain>
    </source>
</reference>
<dbReference type="PANTHER" id="PTHR42754">
    <property type="entry name" value="ENDOGLUCANASE"/>
    <property type="match status" value="1"/>
</dbReference>
<dbReference type="AlphaFoldDB" id="A0A150R9U8"/>
<organism evidence="1 2">
    <name type="scientific">Sorangium cellulosum</name>
    <name type="common">Polyangium cellulosum</name>
    <dbReference type="NCBI Taxonomy" id="56"/>
    <lineage>
        <taxon>Bacteria</taxon>
        <taxon>Pseudomonadati</taxon>
        <taxon>Myxococcota</taxon>
        <taxon>Polyangia</taxon>
        <taxon>Polyangiales</taxon>
        <taxon>Polyangiaceae</taxon>
        <taxon>Sorangium</taxon>
    </lineage>
</organism>
<dbReference type="Proteomes" id="UP000075635">
    <property type="component" value="Unassembled WGS sequence"/>
</dbReference>
<protein>
    <submittedName>
        <fullName evidence="1">Uncharacterized protein</fullName>
    </submittedName>
</protein>
<sequence length="453" mass="46675">MGCYSGLPGTQGVGLCTAGVQTCLPDGSGYGPCTGEVTPSVEDCATDADEDCDGMGQCAPPLWSTGLGGAGDLVAYDVATDAAGNLYVTGWFTGTFDFGAGPLVSAGYGDVFVLKLDPAGHAIWSRRFGTSAYGESGRHIALDASGNILVGGYYSGGNPVEPPPVDFGGGPLPWYDDLAPSAVFLVKLDPDGNPLWSQGDTTDAYAVNLGDIATDAAGNFVALFTYTSLDDTGVSVRTYNAAGEYMWGFSHRADYGARGGVATDSAGNFLIAVVDVDRFGLGCPCYHYFHVEKRDPAGTVLWKKLLAGPGSSEDGGDAVDVAVDAEDNLLVVGHSVGNLDLGGGPIADGTHFVVKMSPLGDYLWHREFPSDAVVRGSGGNFIVLAERSLVKLDASGAELWRRTFTDVPVTIRGLTSDRDGNIALVGDFTGTADLGAGPLTAAGKDGFVAVFGP</sequence>
<evidence type="ECO:0000313" key="1">
    <source>
        <dbReference type="EMBL" id="KYF77084.1"/>
    </source>
</evidence>
<dbReference type="Gene3D" id="2.80.10.50">
    <property type="match status" value="1"/>
</dbReference>
<dbReference type="EMBL" id="JEMB01002944">
    <property type="protein sequence ID" value="KYF77084.1"/>
    <property type="molecule type" value="Genomic_DNA"/>
</dbReference>
<dbReference type="PANTHER" id="PTHR42754:SF1">
    <property type="entry name" value="LIPOPROTEIN"/>
    <property type="match status" value="1"/>
</dbReference>